<dbReference type="SMART" id="SM00666">
    <property type="entry name" value="PB1"/>
    <property type="match status" value="1"/>
</dbReference>
<feature type="compositionally biased region" description="Polar residues" evidence="1">
    <location>
        <begin position="131"/>
        <end position="163"/>
    </location>
</feature>
<dbReference type="Gene3D" id="3.10.20.90">
    <property type="entry name" value="Phosphatidylinositol 3-kinase Catalytic Subunit, Chain A, domain 1"/>
    <property type="match status" value="1"/>
</dbReference>
<dbReference type="PROSITE" id="PS51745">
    <property type="entry name" value="PB1"/>
    <property type="match status" value="1"/>
</dbReference>
<dbReference type="InterPro" id="IPR033512">
    <property type="entry name" value="TFG"/>
</dbReference>
<dbReference type="Pfam" id="PF00564">
    <property type="entry name" value="PB1"/>
    <property type="match status" value="1"/>
</dbReference>
<dbReference type="PANTHER" id="PTHR15335">
    <property type="entry name" value="PROTEIN TFG"/>
    <property type="match status" value="1"/>
</dbReference>
<protein>
    <recommendedName>
        <fullName evidence="2">PB1 domain-containing protein</fullName>
    </recommendedName>
</protein>
<feature type="domain" description="PB1" evidence="2">
    <location>
        <begin position="6"/>
        <end position="87"/>
    </location>
</feature>
<proteinExistence type="predicted"/>
<feature type="region of interest" description="Disordered" evidence="1">
    <location>
        <begin position="124"/>
        <end position="246"/>
    </location>
</feature>
<dbReference type="PANTHER" id="PTHR15335:SF7">
    <property type="entry name" value="PROTEIN TFG"/>
    <property type="match status" value="1"/>
</dbReference>
<dbReference type="CDD" id="cd06401">
    <property type="entry name" value="PB1_TFG"/>
    <property type="match status" value="1"/>
</dbReference>
<dbReference type="EMBL" id="VCGU01000458">
    <property type="protein sequence ID" value="TRY64326.1"/>
    <property type="molecule type" value="Genomic_DNA"/>
</dbReference>
<feature type="compositionally biased region" description="Low complexity" evidence="1">
    <location>
        <begin position="196"/>
        <end position="208"/>
    </location>
</feature>
<accession>A0A553NFV2</accession>
<dbReference type="STRING" id="6832.A0A553NFV2"/>
<dbReference type="GO" id="GO:0070971">
    <property type="term" value="C:endoplasmic reticulum exit site"/>
    <property type="evidence" value="ECO:0007669"/>
    <property type="project" value="TreeGrafter"/>
</dbReference>
<reference evidence="3 4" key="1">
    <citation type="journal article" date="2018" name="Nat. Ecol. Evol.">
        <title>Genomic signatures of mitonuclear coevolution across populations of Tigriopus californicus.</title>
        <authorList>
            <person name="Barreto F.S."/>
            <person name="Watson E.T."/>
            <person name="Lima T.G."/>
            <person name="Willett C.S."/>
            <person name="Edmands S."/>
            <person name="Li W."/>
            <person name="Burton R.S."/>
        </authorList>
    </citation>
    <scope>NUCLEOTIDE SEQUENCE [LARGE SCALE GENOMIC DNA]</scope>
    <source>
        <strain evidence="3 4">San Diego</strain>
    </source>
</reference>
<dbReference type="Proteomes" id="UP000318571">
    <property type="component" value="Chromosome 10"/>
</dbReference>
<dbReference type="AlphaFoldDB" id="A0A553NFV2"/>
<keyword evidence="4" id="KW-1185">Reference proteome</keyword>
<gene>
    <name evidence="3" type="ORF">TCAL_16635</name>
</gene>
<dbReference type="GO" id="GO:0048208">
    <property type="term" value="P:COPII vesicle coating"/>
    <property type="evidence" value="ECO:0007669"/>
    <property type="project" value="InterPro"/>
</dbReference>
<name>A0A553NFV2_TIGCA</name>
<comment type="caution">
    <text evidence="3">The sequence shown here is derived from an EMBL/GenBank/DDBJ whole genome shotgun (WGS) entry which is preliminary data.</text>
</comment>
<evidence type="ECO:0000256" key="1">
    <source>
        <dbReference type="SAM" id="MobiDB-lite"/>
    </source>
</evidence>
<dbReference type="GO" id="GO:0042802">
    <property type="term" value="F:identical protein binding"/>
    <property type="evidence" value="ECO:0007669"/>
    <property type="project" value="InterPro"/>
</dbReference>
<dbReference type="InterPro" id="IPR053793">
    <property type="entry name" value="PB1-like"/>
</dbReference>
<dbReference type="InterPro" id="IPR000270">
    <property type="entry name" value="PB1_dom"/>
</dbReference>
<evidence type="ECO:0000259" key="2">
    <source>
        <dbReference type="PROSITE" id="PS51745"/>
    </source>
</evidence>
<sequence length="307" mass="33498">MDLTGKLIIKATLGEDIRRIPIHNEELTYDELILMMQRVFRGQLSSTDDITLKYKDEDGDLITIFDSADVSFAVQYSRVLKLTLFVNGLVPKSASRAFTITNDIKEELRNIRDRVVRVLDALDDSRGGASGQTYPTPSSMASGVSSPYVHSQQQQQPAVSSGGFNPAYPQVQSVQSAYPGAQPSPGAPNMVPRPPMSSSGGSIPPQMSLPSQAGAPSGGGFQPQGAMGAYRPPASSQPQPGYADFGQTRPLPISFVEIANAIHDLFANSNFRDSNFEEFVFSKREKLFQSQGVILKKMHVFRQIESH</sequence>
<organism evidence="3 4">
    <name type="scientific">Tigriopus californicus</name>
    <name type="common">Marine copepod</name>
    <dbReference type="NCBI Taxonomy" id="6832"/>
    <lineage>
        <taxon>Eukaryota</taxon>
        <taxon>Metazoa</taxon>
        <taxon>Ecdysozoa</taxon>
        <taxon>Arthropoda</taxon>
        <taxon>Crustacea</taxon>
        <taxon>Multicrustacea</taxon>
        <taxon>Hexanauplia</taxon>
        <taxon>Copepoda</taxon>
        <taxon>Harpacticoida</taxon>
        <taxon>Harpacticidae</taxon>
        <taxon>Tigriopus</taxon>
    </lineage>
</organism>
<evidence type="ECO:0000313" key="4">
    <source>
        <dbReference type="Proteomes" id="UP000318571"/>
    </source>
</evidence>
<evidence type="ECO:0000313" key="3">
    <source>
        <dbReference type="EMBL" id="TRY64326.1"/>
    </source>
</evidence>
<dbReference type="InterPro" id="IPR034857">
    <property type="entry name" value="PB1_TFG"/>
</dbReference>
<dbReference type="SUPFAM" id="SSF54277">
    <property type="entry name" value="CAD &amp; PB1 domains"/>
    <property type="match status" value="1"/>
</dbReference>